<dbReference type="PANTHER" id="PTHR37844">
    <property type="entry name" value="SER/THR PROTEIN PHOSPHATASE SUPERFAMILY (AFU_ORTHOLOGUE AFUA_1G14840)"/>
    <property type="match status" value="1"/>
</dbReference>
<sequence length="247" mass="28043">MKLHILSDVHVEFEPYDAPETDADVVVLAGDIHVGRNGFDWARKQFPNKPVLYVLGNHEYYGKALPEFTDKLRELAEGTNIHILEQDSLTLDGVTFLGCTLWTDFELFGDPRIAGYEAAQKMTDYKRIRVSPSYRRLRSVDTAAIHHRSRRWLESQLQDVPNKLVVITHHAPSQQSLPECDQDDLLSAACVSNLDDLVKNSNASLWIHGHLHVGRDYTLGNTRVLCNPKGYPDDYNDKFVPDFVVSV</sequence>
<reference evidence="2" key="1">
    <citation type="submission" date="2019-07" db="EMBL/GenBank/DDBJ databases">
        <authorList>
            <person name="Weber M."/>
            <person name="Kostadinov I."/>
            <person name="Kostadinov D I."/>
        </authorList>
    </citation>
    <scope>NUCLEOTIDE SEQUENCE</scope>
    <source>
        <strain evidence="2">Gfbio:sag-sample-m06:053724c1-46a9-4a36-b237-ea2bf867836b</strain>
    </source>
</reference>
<proteinExistence type="predicted"/>
<protein>
    <submittedName>
        <fullName evidence="2">Metallophosphoesterase</fullName>
    </submittedName>
</protein>
<evidence type="ECO:0000259" key="1">
    <source>
        <dbReference type="Pfam" id="PF00149"/>
    </source>
</evidence>
<dbReference type="GO" id="GO:0016787">
    <property type="term" value="F:hydrolase activity"/>
    <property type="evidence" value="ECO:0007669"/>
    <property type="project" value="InterPro"/>
</dbReference>
<feature type="domain" description="Calcineurin-like phosphoesterase" evidence="1">
    <location>
        <begin position="2"/>
        <end position="213"/>
    </location>
</feature>
<accession>A0A7D9D418</accession>
<dbReference type="InterPro" id="IPR004843">
    <property type="entry name" value="Calcineurin-like_PHP"/>
</dbReference>
<dbReference type="SUPFAM" id="SSF56300">
    <property type="entry name" value="Metallo-dependent phosphatases"/>
    <property type="match status" value="1"/>
</dbReference>
<name>A0A7D9D418_9GAMM</name>
<evidence type="ECO:0000313" key="2">
    <source>
        <dbReference type="EMBL" id="VUX56215.1"/>
    </source>
</evidence>
<dbReference type="AlphaFoldDB" id="A0A7D9D418"/>
<dbReference type="Pfam" id="PF00149">
    <property type="entry name" value="Metallophos"/>
    <property type="match status" value="1"/>
</dbReference>
<dbReference type="EMBL" id="LR633967">
    <property type="protein sequence ID" value="VUX56215.1"/>
    <property type="molecule type" value="Genomic_DNA"/>
</dbReference>
<organism evidence="2">
    <name type="scientific">uncultured Woeseiaceae bacterium</name>
    <dbReference type="NCBI Taxonomy" id="1983305"/>
    <lineage>
        <taxon>Bacteria</taxon>
        <taxon>Pseudomonadati</taxon>
        <taxon>Pseudomonadota</taxon>
        <taxon>Gammaproteobacteria</taxon>
        <taxon>Woeseiales</taxon>
        <taxon>Woeseiaceae</taxon>
        <taxon>environmental samples</taxon>
    </lineage>
</organism>
<dbReference type="InterPro" id="IPR029052">
    <property type="entry name" value="Metallo-depent_PP-like"/>
</dbReference>
<dbReference type="Gene3D" id="3.60.21.10">
    <property type="match status" value="1"/>
</dbReference>
<gene>
    <name evidence="2" type="ORF">JTBM06_V1_410003</name>
</gene>
<dbReference type="PANTHER" id="PTHR37844:SF2">
    <property type="entry name" value="SER_THR PROTEIN PHOSPHATASE SUPERFAMILY (AFU_ORTHOLOGUE AFUA_1G14840)"/>
    <property type="match status" value="1"/>
</dbReference>